<dbReference type="AlphaFoldDB" id="A0A6C0GJ76"/>
<dbReference type="Gene3D" id="1.25.10.90">
    <property type="match status" value="1"/>
</dbReference>
<organism evidence="1 2">
    <name type="scientific">Rhodocytophaga rosea</name>
    <dbReference type="NCBI Taxonomy" id="2704465"/>
    <lineage>
        <taxon>Bacteria</taxon>
        <taxon>Pseudomonadati</taxon>
        <taxon>Bacteroidota</taxon>
        <taxon>Cytophagia</taxon>
        <taxon>Cytophagales</taxon>
        <taxon>Rhodocytophagaceae</taxon>
        <taxon>Rhodocytophaga</taxon>
    </lineage>
</organism>
<reference evidence="1 2" key="1">
    <citation type="submission" date="2020-01" db="EMBL/GenBank/DDBJ databases">
        <authorList>
            <person name="Kim M.K."/>
        </authorList>
    </citation>
    <scope>NUCLEOTIDE SEQUENCE [LARGE SCALE GENOMIC DNA]</scope>
    <source>
        <strain evidence="1 2">172606-1</strain>
    </source>
</reference>
<protein>
    <submittedName>
        <fullName evidence="1">DNA alkylation repair protein</fullName>
    </submittedName>
</protein>
<dbReference type="InterPro" id="IPR016024">
    <property type="entry name" value="ARM-type_fold"/>
</dbReference>
<dbReference type="RefSeq" id="WP_162444020.1">
    <property type="nucleotide sequence ID" value="NZ_CP048222.1"/>
</dbReference>
<dbReference type="PANTHER" id="PTHR41291:SF1">
    <property type="entry name" value="DNA ALKYLATION REPAIR PROTEIN"/>
    <property type="match status" value="1"/>
</dbReference>
<gene>
    <name evidence="1" type="ORF">GXP67_15785</name>
</gene>
<dbReference type="EMBL" id="CP048222">
    <property type="protein sequence ID" value="QHT67999.1"/>
    <property type="molecule type" value="Genomic_DNA"/>
</dbReference>
<evidence type="ECO:0000313" key="1">
    <source>
        <dbReference type="EMBL" id="QHT67999.1"/>
    </source>
</evidence>
<proteinExistence type="predicted"/>
<dbReference type="SUPFAM" id="SSF48371">
    <property type="entry name" value="ARM repeat"/>
    <property type="match status" value="1"/>
</dbReference>
<name>A0A6C0GJ76_9BACT</name>
<dbReference type="PANTHER" id="PTHR41291">
    <property type="entry name" value="DNA ALKYLATION REPAIR PROTEIN"/>
    <property type="match status" value="1"/>
</dbReference>
<sequence>MLSTQILTALQSHGTPENRAGMSRFGINTANAYGVSMGVIRSMAKSYKKNHSLALDLWNTGIHEARILAALIDDPKLVTETQMESWVQDFNSWDLCDQTCGNLFDKTPYAFDKAAEWSFREEEFIKRAGFVLMAWLAVHAKKTPDESFLPFFKHLEREAKDKRNFVKKAVNWALRQIGKRSRYLREEAILIARLIREQPYSSARWIAADALRELEKVKITA</sequence>
<dbReference type="Pfam" id="PF08713">
    <property type="entry name" value="DNA_alkylation"/>
    <property type="match status" value="1"/>
</dbReference>
<evidence type="ECO:0000313" key="2">
    <source>
        <dbReference type="Proteomes" id="UP000480178"/>
    </source>
</evidence>
<dbReference type="KEGG" id="rhoz:GXP67_15785"/>
<keyword evidence="2" id="KW-1185">Reference proteome</keyword>
<dbReference type="Proteomes" id="UP000480178">
    <property type="component" value="Chromosome"/>
</dbReference>
<dbReference type="InterPro" id="IPR014825">
    <property type="entry name" value="DNA_alkylation"/>
</dbReference>
<accession>A0A6C0GJ76</accession>
<dbReference type="CDD" id="cd06561">
    <property type="entry name" value="AlkD_like"/>
    <property type="match status" value="1"/>
</dbReference>